<feature type="region of interest" description="Disordered" evidence="2">
    <location>
        <begin position="192"/>
        <end position="214"/>
    </location>
</feature>
<dbReference type="InterPro" id="IPR007527">
    <property type="entry name" value="Znf_SWIM"/>
</dbReference>
<name>A0A225WPK1_9STRA</name>
<keyword evidence="5" id="KW-1185">Reference proteome</keyword>
<evidence type="ECO:0000256" key="1">
    <source>
        <dbReference type="PROSITE-ProRule" id="PRU00325"/>
    </source>
</evidence>
<reference evidence="5" key="1">
    <citation type="submission" date="2017-03" db="EMBL/GenBank/DDBJ databases">
        <title>Phytopthora megakarya and P. palmivora, two closely related causual agents of cacao black pod achieved similar genome size and gene model numbers by different mechanisms.</title>
        <authorList>
            <person name="Ali S."/>
            <person name="Shao J."/>
            <person name="Larry D.J."/>
            <person name="Kronmiller B."/>
            <person name="Shen D."/>
            <person name="Strem M.D."/>
            <person name="Melnick R.L."/>
            <person name="Guiltinan M.J."/>
            <person name="Tyler B.M."/>
            <person name="Meinhardt L.W."/>
            <person name="Bailey B.A."/>
        </authorList>
    </citation>
    <scope>NUCLEOTIDE SEQUENCE [LARGE SCALE GENOMIC DNA]</scope>
    <source>
        <strain evidence="5">zdho120</strain>
    </source>
</reference>
<dbReference type="EMBL" id="NBNE01000541">
    <property type="protein sequence ID" value="OWZ18760.1"/>
    <property type="molecule type" value="Genomic_DNA"/>
</dbReference>
<feature type="domain" description="SWIM-type" evidence="3">
    <location>
        <begin position="26"/>
        <end position="63"/>
    </location>
</feature>
<protein>
    <recommendedName>
        <fullName evidence="3">SWIM-type domain-containing protein</fullName>
    </recommendedName>
</protein>
<gene>
    <name evidence="4" type="ORF">PHMEG_0007101</name>
</gene>
<evidence type="ECO:0000313" key="4">
    <source>
        <dbReference type="EMBL" id="OWZ18760.1"/>
    </source>
</evidence>
<keyword evidence="1" id="KW-0862">Zinc</keyword>
<keyword evidence="1" id="KW-0479">Metal-binding</keyword>
<proteinExistence type="predicted"/>
<evidence type="ECO:0000313" key="5">
    <source>
        <dbReference type="Proteomes" id="UP000198211"/>
    </source>
</evidence>
<dbReference type="AlphaFoldDB" id="A0A225WPK1"/>
<dbReference type="GO" id="GO:0008270">
    <property type="term" value="F:zinc ion binding"/>
    <property type="evidence" value="ECO:0007669"/>
    <property type="project" value="UniProtKB-KW"/>
</dbReference>
<dbReference type="PROSITE" id="PS50966">
    <property type="entry name" value="ZF_SWIM"/>
    <property type="match status" value="1"/>
</dbReference>
<evidence type="ECO:0000256" key="2">
    <source>
        <dbReference type="SAM" id="MobiDB-lite"/>
    </source>
</evidence>
<keyword evidence="1" id="KW-0863">Zinc-finger</keyword>
<comment type="caution">
    <text evidence="4">The sequence shown here is derived from an EMBL/GenBank/DDBJ whole genome shotgun (WGS) entry which is preliminary data.</text>
</comment>
<dbReference type="Proteomes" id="UP000198211">
    <property type="component" value="Unassembled WGS sequence"/>
</dbReference>
<evidence type="ECO:0000259" key="3">
    <source>
        <dbReference type="PROSITE" id="PS50966"/>
    </source>
</evidence>
<sequence length="214" mass="24454">MWVNISQRVYFTTGNTTTNRVESNWNLVKSDIFKKVKAKCTCLFYPTHHLPCRHLMHVAQSGHGFNVLPALTINKRWCIQQAQALVKKIEIATEKLVSFVEMVHLRSPKVWLSDNDLANLAVVAVDTVQTKKEKQVVYIRLRCYEGANLTMMSSAEKHTYAKATMEPLPGHLSRLASADFIANYKHRKGLLNRDWRQRHGSDRPGSGPREKQGL</sequence>
<organism evidence="4 5">
    <name type="scientific">Phytophthora megakarya</name>
    <dbReference type="NCBI Taxonomy" id="4795"/>
    <lineage>
        <taxon>Eukaryota</taxon>
        <taxon>Sar</taxon>
        <taxon>Stramenopiles</taxon>
        <taxon>Oomycota</taxon>
        <taxon>Peronosporomycetes</taxon>
        <taxon>Peronosporales</taxon>
        <taxon>Peronosporaceae</taxon>
        <taxon>Phytophthora</taxon>
    </lineage>
</organism>
<accession>A0A225WPK1</accession>